<dbReference type="Pfam" id="PF00069">
    <property type="entry name" value="Pkinase"/>
    <property type="match status" value="1"/>
</dbReference>
<keyword evidence="17" id="KW-0675">Receptor</keyword>
<dbReference type="SMART" id="SM00365">
    <property type="entry name" value="LRR_SD22"/>
    <property type="match status" value="4"/>
</dbReference>
<keyword evidence="12 21" id="KW-0547">Nucleotide-binding</keyword>
<dbReference type="PROSITE" id="PS00108">
    <property type="entry name" value="PROTEIN_KINASE_ST"/>
    <property type="match status" value="1"/>
</dbReference>
<evidence type="ECO:0000256" key="3">
    <source>
        <dbReference type="ARBA" id="ARBA00012513"/>
    </source>
</evidence>
<dbReference type="GO" id="GO:0006952">
    <property type="term" value="P:defense response"/>
    <property type="evidence" value="ECO:0007669"/>
    <property type="project" value="UniProtKB-ARBA"/>
</dbReference>
<keyword evidence="9 22" id="KW-0812">Transmembrane</keyword>
<dbReference type="SMART" id="SM00220">
    <property type="entry name" value="S_TKc"/>
    <property type="match status" value="1"/>
</dbReference>
<keyword evidence="15 22" id="KW-1133">Transmembrane helix</keyword>
<evidence type="ECO:0000256" key="6">
    <source>
        <dbReference type="ARBA" id="ARBA00022553"/>
    </source>
</evidence>
<evidence type="ECO:0000256" key="16">
    <source>
        <dbReference type="ARBA" id="ARBA00023136"/>
    </source>
</evidence>
<evidence type="ECO:0000256" key="18">
    <source>
        <dbReference type="ARBA" id="ARBA00023180"/>
    </source>
</evidence>
<dbReference type="InterPro" id="IPR017441">
    <property type="entry name" value="Protein_kinase_ATP_BS"/>
</dbReference>
<evidence type="ECO:0000256" key="12">
    <source>
        <dbReference type="ARBA" id="ARBA00022741"/>
    </source>
</evidence>
<dbReference type="InterPro" id="IPR003591">
    <property type="entry name" value="Leu-rich_rpt_typical-subtyp"/>
</dbReference>
<accession>A0A4S4EGI5</accession>
<dbReference type="Pfam" id="PF23598">
    <property type="entry name" value="LRR_14"/>
    <property type="match status" value="1"/>
</dbReference>
<evidence type="ECO:0000313" key="24">
    <source>
        <dbReference type="EMBL" id="THG14935.1"/>
    </source>
</evidence>
<dbReference type="InterPro" id="IPR000719">
    <property type="entry name" value="Prot_kinase_dom"/>
</dbReference>
<keyword evidence="6" id="KW-0597">Phosphoprotein</keyword>
<organism evidence="24 25">
    <name type="scientific">Camellia sinensis var. sinensis</name>
    <name type="common">China tea</name>
    <dbReference type="NCBI Taxonomy" id="542762"/>
    <lineage>
        <taxon>Eukaryota</taxon>
        <taxon>Viridiplantae</taxon>
        <taxon>Streptophyta</taxon>
        <taxon>Embryophyta</taxon>
        <taxon>Tracheophyta</taxon>
        <taxon>Spermatophyta</taxon>
        <taxon>Magnoliopsida</taxon>
        <taxon>eudicotyledons</taxon>
        <taxon>Gunneridae</taxon>
        <taxon>Pentapetalae</taxon>
        <taxon>asterids</taxon>
        <taxon>Ericales</taxon>
        <taxon>Theaceae</taxon>
        <taxon>Camellia</taxon>
    </lineage>
</organism>
<evidence type="ECO:0000256" key="5">
    <source>
        <dbReference type="ARBA" id="ARBA00022527"/>
    </source>
</evidence>
<evidence type="ECO:0000256" key="15">
    <source>
        <dbReference type="ARBA" id="ARBA00022989"/>
    </source>
</evidence>
<comment type="catalytic activity">
    <reaction evidence="19">
        <text>L-threonyl-[protein] + ATP = O-phospho-L-threonyl-[protein] + ADP + H(+)</text>
        <dbReference type="Rhea" id="RHEA:46608"/>
        <dbReference type="Rhea" id="RHEA-COMP:11060"/>
        <dbReference type="Rhea" id="RHEA-COMP:11605"/>
        <dbReference type="ChEBI" id="CHEBI:15378"/>
        <dbReference type="ChEBI" id="CHEBI:30013"/>
        <dbReference type="ChEBI" id="CHEBI:30616"/>
        <dbReference type="ChEBI" id="CHEBI:61977"/>
        <dbReference type="ChEBI" id="CHEBI:456216"/>
        <dbReference type="EC" id="2.7.11.1"/>
    </reaction>
</comment>
<dbReference type="GO" id="GO:0005886">
    <property type="term" value="C:plasma membrane"/>
    <property type="evidence" value="ECO:0007669"/>
    <property type="project" value="UniProtKB-SubCell"/>
</dbReference>
<evidence type="ECO:0000256" key="7">
    <source>
        <dbReference type="ARBA" id="ARBA00022614"/>
    </source>
</evidence>
<comment type="caution">
    <text evidence="24">The sequence shown here is derived from an EMBL/GenBank/DDBJ whole genome shotgun (WGS) entry which is preliminary data.</text>
</comment>
<dbReference type="EMBL" id="SDRB02005015">
    <property type="protein sequence ID" value="THG14935.1"/>
    <property type="molecule type" value="Genomic_DNA"/>
</dbReference>
<dbReference type="PANTHER" id="PTHR27008:SF602">
    <property type="entry name" value="LRR RECEPTOR-LIKE SERINE_THREONINE-PROTEIN KINASE EFR"/>
    <property type="match status" value="1"/>
</dbReference>
<dbReference type="InterPro" id="IPR032675">
    <property type="entry name" value="LRR_dom_sf"/>
</dbReference>
<keyword evidence="7" id="KW-0433">Leucine-rich repeat</keyword>
<dbReference type="Pfam" id="PF08263">
    <property type="entry name" value="LRRNT_2"/>
    <property type="match status" value="2"/>
</dbReference>
<dbReference type="InterPro" id="IPR051809">
    <property type="entry name" value="Plant_receptor-like_S/T_kinase"/>
</dbReference>
<dbReference type="PROSITE" id="PS51450">
    <property type="entry name" value="LRR"/>
    <property type="match status" value="1"/>
</dbReference>
<dbReference type="InterPro" id="IPR011009">
    <property type="entry name" value="Kinase-like_dom_sf"/>
</dbReference>
<proteinExistence type="inferred from homology"/>
<dbReference type="Proteomes" id="UP000306102">
    <property type="component" value="Unassembled WGS sequence"/>
</dbReference>
<evidence type="ECO:0000256" key="8">
    <source>
        <dbReference type="ARBA" id="ARBA00022679"/>
    </source>
</evidence>
<name>A0A4S4EGI5_CAMSN</name>
<keyword evidence="11" id="KW-0677">Repeat</keyword>
<evidence type="ECO:0000256" key="19">
    <source>
        <dbReference type="ARBA" id="ARBA00047899"/>
    </source>
</evidence>
<dbReference type="GO" id="GO:0005524">
    <property type="term" value="F:ATP binding"/>
    <property type="evidence" value="ECO:0007669"/>
    <property type="project" value="UniProtKB-UniRule"/>
</dbReference>
<dbReference type="Pfam" id="PF00560">
    <property type="entry name" value="LRR_1"/>
    <property type="match status" value="4"/>
</dbReference>
<dbReference type="Gene3D" id="3.30.200.20">
    <property type="entry name" value="Phosphorylase Kinase, domain 1"/>
    <property type="match status" value="1"/>
</dbReference>
<gene>
    <name evidence="24" type="ORF">TEA_018944</name>
</gene>
<dbReference type="SUPFAM" id="SSF52047">
    <property type="entry name" value="RNI-like"/>
    <property type="match status" value="1"/>
</dbReference>
<dbReference type="SMART" id="SM00369">
    <property type="entry name" value="LRR_TYP"/>
    <property type="match status" value="10"/>
</dbReference>
<dbReference type="GO" id="GO:0051707">
    <property type="term" value="P:response to other organism"/>
    <property type="evidence" value="ECO:0007669"/>
    <property type="project" value="UniProtKB-ARBA"/>
</dbReference>
<dbReference type="GO" id="GO:0004674">
    <property type="term" value="F:protein serine/threonine kinase activity"/>
    <property type="evidence" value="ECO:0007669"/>
    <property type="project" value="UniProtKB-KW"/>
</dbReference>
<evidence type="ECO:0000256" key="21">
    <source>
        <dbReference type="PROSITE-ProRule" id="PRU10141"/>
    </source>
</evidence>
<evidence type="ECO:0000256" key="2">
    <source>
        <dbReference type="ARBA" id="ARBA00008684"/>
    </source>
</evidence>
<dbReference type="FunFam" id="3.30.200.20:FF:000661">
    <property type="entry name" value="Serine-threonine protein kinase plant-type"/>
    <property type="match status" value="1"/>
</dbReference>
<feature type="transmembrane region" description="Helical" evidence="22">
    <location>
        <begin position="1019"/>
        <end position="1041"/>
    </location>
</feature>
<keyword evidence="13" id="KW-0418">Kinase</keyword>
<keyword evidence="10" id="KW-0732">Signal</keyword>
<evidence type="ECO:0000256" key="9">
    <source>
        <dbReference type="ARBA" id="ARBA00022692"/>
    </source>
</evidence>
<keyword evidence="14 21" id="KW-0067">ATP-binding</keyword>
<dbReference type="InterPro" id="IPR013210">
    <property type="entry name" value="LRR_N_plant-typ"/>
</dbReference>
<sequence length="1363" mass="151521">MEKTWLTARVVVLVSLAQYCFLPCLAMNVPNSTTDQSALLAFKSCITFDHPHYILATNWSSATSVCDWIGVSCGKRHYRVVALNLPNMGIGGTIPPHIGNLSFLFYFNITSNTFHGHLPAKLQYLRLAKNSFTGRVPPSIGNISTLEYLNLRSNFLEERVPEEIGHLPKLKTLRMELNNLSGSIPPTFFNISSLQWIDFTYNMMSGSLPEDMCVFHPKLVFLRLSRNEFDGQIPTTLGECRELQVISLSYNKFTGFIPKTIGNLTLLQILYLGGNNFKAFMEKTWLTARVVVLVSLAQYCFLPCLAMNVPNSTTDQSALLAFKSCITFDHPHHILATNWSSATSVCDWIGVSCGKRHYRVVALNLPNMGIGGTIPPHIGNLSFLSYFNITSNTFHGHLPGELARLHRLYVVDFGDNNFDGGVPSWFGNLAKLQYLRLAKNSFTGRVPPSIGNISTLEYLNLRSNFLEERVPEEIGHLPKLKTLRMELNNLSGSIPPTFFNISSLQWIDFTYNMMSGSLPEDMCVFHPKLVFLRLSRNEFDGQIPTTLGECRDLQGGEEDGTVDVEFEEVDDDDGGCGGGEVGSREQRSQLGEFNSCSTANQSTVSRFLIGNPSLQKGRGEEMQKSRTEIRVRQAETGKQRRERAKKKGLIPEEIGELPNVREMVLALNNLMGAIPTSIFNISSLQLMTLTENKLSSNLPSSIGLWLPNLSSLSLGGNSLIGIIPESISNASKLTSLDLGNNAFTGSIPKSLGNLRLLQYLSLQGNNLMSGSSSSSPELSFLTSLVNCKDLNVLLINHNPLDDILPTTIGNLSASLEEIDANSCGIKGNIPSEIGNITSLRYLYLNSNKLTFVIPTRLSNLKDILEINLSSNSLNGNLPPQLGSFRVAILMDFSMNQFTGKIPSTIIGLQNLVTLSLAHNKLQGSIPDSFGSMVSLEFLDLSYNGLSDVIPKSLETLSHLSYLNISFNKLRGQIPNGGPFANFTIQSFMSNEALCGAPKFQVPSCLTNSFHHLTEKRVALALYILLPIAFILLTTIFVFLFIKCRRRNKTPSNVDLLPIITPPRITYQQLFRATNGFSESNLLGMGSFGSVYKAILEDTTVVAIKVFNLQLEGVFKSFDVECEIMRHIRHRNLTKVISSCSNLDFKALVLEYMPNGSLEKWLYSYNYFLDMLQRLDIMIDVACALEYLHNDYSMPLVHCDLKPSNILLDDDMVAHVSDFGIAKLLDLGESVMHTKTIATFGYIAPEFGLEGLVSTSCDVYSYGILLMETFTRVRPTDEMFFEDMTMKHWIRDSLPNAISHVIDANLLKPEKEHLTAVVLQCVSSIMELALSCSAESSEERMNMKDVLATLKKVKLWYVANCGRS</sequence>
<dbReference type="Gene3D" id="1.10.510.10">
    <property type="entry name" value="Transferase(Phosphotransferase) domain 1"/>
    <property type="match status" value="1"/>
</dbReference>
<reference evidence="24 25" key="1">
    <citation type="journal article" date="2018" name="Proc. Natl. Acad. Sci. U.S.A.">
        <title>Draft genome sequence of Camellia sinensis var. sinensis provides insights into the evolution of the tea genome and tea quality.</title>
        <authorList>
            <person name="Wei C."/>
            <person name="Yang H."/>
            <person name="Wang S."/>
            <person name="Zhao J."/>
            <person name="Liu C."/>
            <person name="Gao L."/>
            <person name="Xia E."/>
            <person name="Lu Y."/>
            <person name="Tai Y."/>
            <person name="She G."/>
            <person name="Sun J."/>
            <person name="Cao H."/>
            <person name="Tong W."/>
            <person name="Gao Q."/>
            <person name="Li Y."/>
            <person name="Deng W."/>
            <person name="Jiang X."/>
            <person name="Wang W."/>
            <person name="Chen Q."/>
            <person name="Zhang S."/>
            <person name="Li H."/>
            <person name="Wu J."/>
            <person name="Wang P."/>
            <person name="Li P."/>
            <person name="Shi C."/>
            <person name="Zheng F."/>
            <person name="Jian J."/>
            <person name="Huang B."/>
            <person name="Shan D."/>
            <person name="Shi M."/>
            <person name="Fang C."/>
            <person name="Yue Y."/>
            <person name="Li F."/>
            <person name="Li D."/>
            <person name="Wei S."/>
            <person name="Han B."/>
            <person name="Jiang C."/>
            <person name="Yin Y."/>
            <person name="Xia T."/>
            <person name="Zhang Z."/>
            <person name="Bennetzen J.L."/>
            <person name="Zhao S."/>
            <person name="Wan X."/>
        </authorList>
    </citation>
    <scope>NUCLEOTIDE SEQUENCE [LARGE SCALE GENOMIC DNA]</scope>
    <source>
        <strain evidence="25">cv. Shuchazao</strain>
        <tissue evidence="24">Leaf</tissue>
    </source>
</reference>
<evidence type="ECO:0000256" key="11">
    <source>
        <dbReference type="ARBA" id="ARBA00022737"/>
    </source>
</evidence>
<comment type="similarity">
    <text evidence="2">Belongs to the protein kinase superfamily. Ser/Thr protein kinase family.</text>
</comment>
<dbReference type="SUPFAM" id="SSF52058">
    <property type="entry name" value="L domain-like"/>
    <property type="match status" value="2"/>
</dbReference>
<dbReference type="EC" id="2.7.11.1" evidence="3"/>
<dbReference type="Pfam" id="PF13855">
    <property type="entry name" value="LRR_8"/>
    <property type="match status" value="2"/>
</dbReference>
<evidence type="ECO:0000256" key="17">
    <source>
        <dbReference type="ARBA" id="ARBA00023170"/>
    </source>
</evidence>
<dbReference type="InterPro" id="IPR008271">
    <property type="entry name" value="Ser/Thr_kinase_AS"/>
</dbReference>
<evidence type="ECO:0000256" key="10">
    <source>
        <dbReference type="ARBA" id="ARBA00022729"/>
    </source>
</evidence>
<evidence type="ECO:0000256" key="22">
    <source>
        <dbReference type="SAM" id="Phobius"/>
    </source>
</evidence>
<feature type="domain" description="Protein kinase" evidence="23">
    <location>
        <begin position="1076"/>
        <end position="1356"/>
    </location>
</feature>
<keyword evidence="4" id="KW-1003">Cell membrane</keyword>
<feature type="binding site" evidence="21">
    <location>
        <position position="1104"/>
    </location>
    <ligand>
        <name>ATP</name>
        <dbReference type="ChEBI" id="CHEBI:30616"/>
    </ligand>
</feature>
<evidence type="ECO:0000256" key="14">
    <source>
        <dbReference type="ARBA" id="ARBA00022840"/>
    </source>
</evidence>
<evidence type="ECO:0000256" key="4">
    <source>
        <dbReference type="ARBA" id="ARBA00022475"/>
    </source>
</evidence>
<keyword evidence="18" id="KW-0325">Glycoprotein</keyword>
<dbReference type="FunFam" id="3.80.10.10:FF:000095">
    <property type="entry name" value="LRR receptor-like serine/threonine-protein kinase GSO1"/>
    <property type="match status" value="3"/>
</dbReference>
<evidence type="ECO:0000256" key="20">
    <source>
        <dbReference type="ARBA" id="ARBA00048679"/>
    </source>
</evidence>
<keyword evidence="16 22" id="KW-0472">Membrane</keyword>
<evidence type="ECO:0000256" key="1">
    <source>
        <dbReference type="ARBA" id="ARBA00004162"/>
    </source>
</evidence>
<keyword evidence="5" id="KW-0723">Serine/threonine-protein kinase</keyword>
<dbReference type="PANTHER" id="PTHR27008">
    <property type="entry name" value="OS04G0122200 PROTEIN"/>
    <property type="match status" value="1"/>
</dbReference>
<evidence type="ECO:0000313" key="25">
    <source>
        <dbReference type="Proteomes" id="UP000306102"/>
    </source>
</evidence>
<dbReference type="FunFam" id="1.10.510.10:FF:000358">
    <property type="entry name" value="Putative leucine-rich repeat receptor-like serine/threonine-protein kinase"/>
    <property type="match status" value="1"/>
</dbReference>
<comment type="subcellular location">
    <subcellularLocation>
        <location evidence="1">Cell membrane</location>
        <topology evidence="1">Single-pass membrane protein</topology>
    </subcellularLocation>
</comment>
<dbReference type="InterPro" id="IPR001611">
    <property type="entry name" value="Leu-rich_rpt"/>
</dbReference>
<comment type="catalytic activity">
    <reaction evidence="20">
        <text>L-seryl-[protein] + ATP = O-phospho-L-seryl-[protein] + ADP + H(+)</text>
        <dbReference type="Rhea" id="RHEA:17989"/>
        <dbReference type="Rhea" id="RHEA-COMP:9863"/>
        <dbReference type="Rhea" id="RHEA-COMP:11604"/>
        <dbReference type="ChEBI" id="CHEBI:15378"/>
        <dbReference type="ChEBI" id="CHEBI:29999"/>
        <dbReference type="ChEBI" id="CHEBI:30616"/>
        <dbReference type="ChEBI" id="CHEBI:83421"/>
        <dbReference type="ChEBI" id="CHEBI:456216"/>
        <dbReference type="EC" id="2.7.11.1"/>
    </reaction>
</comment>
<dbReference type="SUPFAM" id="SSF56112">
    <property type="entry name" value="Protein kinase-like (PK-like)"/>
    <property type="match status" value="1"/>
</dbReference>
<dbReference type="PROSITE" id="PS50011">
    <property type="entry name" value="PROTEIN_KINASE_DOM"/>
    <property type="match status" value="1"/>
</dbReference>
<keyword evidence="8" id="KW-0808">Transferase</keyword>
<evidence type="ECO:0000259" key="23">
    <source>
        <dbReference type="PROSITE" id="PS50011"/>
    </source>
</evidence>
<dbReference type="PROSITE" id="PS00107">
    <property type="entry name" value="PROTEIN_KINASE_ATP"/>
    <property type="match status" value="1"/>
</dbReference>
<evidence type="ECO:0000256" key="13">
    <source>
        <dbReference type="ARBA" id="ARBA00022777"/>
    </source>
</evidence>
<dbReference type="STRING" id="542762.A0A4S4EGI5"/>
<protein>
    <recommendedName>
        <fullName evidence="3">non-specific serine/threonine protein kinase</fullName>
        <ecNumber evidence="3">2.7.11.1</ecNumber>
    </recommendedName>
</protein>
<dbReference type="InterPro" id="IPR055414">
    <property type="entry name" value="LRR_R13L4/SHOC2-like"/>
</dbReference>
<dbReference type="Gene3D" id="3.80.10.10">
    <property type="entry name" value="Ribonuclease Inhibitor"/>
    <property type="match status" value="7"/>
</dbReference>
<keyword evidence="25" id="KW-1185">Reference proteome</keyword>